<protein>
    <submittedName>
        <fullName evidence="1">Uncharacterized protein</fullName>
    </submittedName>
</protein>
<gene>
    <name evidence="1" type="primary">X975_02288</name>
    <name evidence="1" type="ORF">TNCV_259251</name>
</gene>
<dbReference type="Proteomes" id="UP000887159">
    <property type="component" value="Unassembled WGS sequence"/>
</dbReference>
<evidence type="ECO:0000313" key="2">
    <source>
        <dbReference type="Proteomes" id="UP000887159"/>
    </source>
</evidence>
<name>A0A8X6V9Z8_TRICX</name>
<dbReference type="EMBL" id="BMAU01021215">
    <property type="protein sequence ID" value="GFX99888.1"/>
    <property type="molecule type" value="Genomic_DNA"/>
</dbReference>
<keyword evidence="2" id="KW-1185">Reference proteome</keyword>
<comment type="caution">
    <text evidence="1">The sequence shown here is derived from an EMBL/GenBank/DDBJ whole genome shotgun (WGS) entry which is preliminary data.</text>
</comment>
<organism evidence="1 2">
    <name type="scientific">Trichonephila clavipes</name>
    <name type="common">Golden silk orbweaver</name>
    <name type="synonym">Nephila clavipes</name>
    <dbReference type="NCBI Taxonomy" id="2585209"/>
    <lineage>
        <taxon>Eukaryota</taxon>
        <taxon>Metazoa</taxon>
        <taxon>Ecdysozoa</taxon>
        <taxon>Arthropoda</taxon>
        <taxon>Chelicerata</taxon>
        <taxon>Arachnida</taxon>
        <taxon>Araneae</taxon>
        <taxon>Araneomorphae</taxon>
        <taxon>Entelegynae</taxon>
        <taxon>Araneoidea</taxon>
        <taxon>Nephilidae</taxon>
        <taxon>Trichonephila</taxon>
    </lineage>
</organism>
<evidence type="ECO:0000313" key="1">
    <source>
        <dbReference type="EMBL" id="GFX99888.1"/>
    </source>
</evidence>
<accession>A0A8X6V9Z8</accession>
<dbReference type="AlphaFoldDB" id="A0A8X6V9Z8"/>
<sequence length="146" mass="16462">MTFHTITPAVRAMCRCKAKAGLRGSPLGLHTRTRLSSLLRLNLDSSLKATLFHFAAVHFPRARHHSKRRCRLVGVYGSTRNGHRDPKRPSARRLRMFREDTEVPNEGATCAWMAAEEAVGCTRAFLTMWGLLDDWSVEGILSQVFV</sequence>
<proteinExistence type="predicted"/>
<reference evidence="1" key="1">
    <citation type="submission" date="2020-08" db="EMBL/GenBank/DDBJ databases">
        <title>Multicomponent nature underlies the extraordinary mechanical properties of spider dragline silk.</title>
        <authorList>
            <person name="Kono N."/>
            <person name="Nakamura H."/>
            <person name="Mori M."/>
            <person name="Yoshida Y."/>
            <person name="Ohtoshi R."/>
            <person name="Malay A.D."/>
            <person name="Moran D.A.P."/>
            <person name="Tomita M."/>
            <person name="Numata K."/>
            <person name="Arakawa K."/>
        </authorList>
    </citation>
    <scope>NUCLEOTIDE SEQUENCE</scope>
</reference>